<evidence type="ECO:0000313" key="3">
    <source>
        <dbReference type="EMBL" id="WQG89460.1"/>
    </source>
</evidence>
<dbReference type="EMBL" id="FPIZ01000001">
    <property type="protein sequence ID" value="SFW13284.1"/>
    <property type="molecule type" value="Genomic_DNA"/>
</dbReference>
<dbReference type="RefSeq" id="WP_143150571.1">
    <property type="nucleotide sequence ID" value="NZ_CBHWAX010000003.1"/>
</dbReference>
<sequence>MKYILLPAFLFLLCQCRTYHASGTQNKEADTLIKIYAAGFPFSSTLMEEHIIASRYGFYNEELGCSPDEKLWDSLNACNTIAERPLVAKYGKNWKIKYHHDVRVLAASPARAIEQLYFEELVLMKRFELEKHGDTMFFQYKPTKQQEVYYVDAIGRENNKWVSFFQYQVNYVDQKITQKRGTVKSDTSYLHNIFYYSEKDYSLIPR</sequence>
<name>A0A1K1LQZ5_9BACT</name>
<dbReference type="OrthoDB" id="676237at2"/>
<reference evidence="3 5" key="2">
    <citation type="submission" date="2023-11" db="EMBL/GenBank/DDBJ databases">
        <title>MicrobeMod: A computational toolkit for identifying prokaryotic methylation and restriction-modification with nanopore sequencing.</title>
        <authorList>
            <person name="Crits-Christoph A."/>
            <person name="Kang S.C."/>
            <person name="Lee H."/>
            <person name="Ostrov N."/>
        </authorList>
    </citation>
    <scope>NUCLEOTIDE SEQUENCE [LARGE SCALE GENOMIC DNA]</scope>
    <source>
        <strain evidence="3 5">ATCC 23090</strain>
    </source>
</reference>
<feature type="chain" id="PRO_5012701571" description="Lipoprotein" evidence="1">
    <location>
        <begin position="22"/>
        <end position="206"/>
    </location>
</feature>
<evidence type="ECO:0000313" key="4">
    <source>
        <dbReference type="Proteomes" id="UP000183788"/>
    </source>
</evidence>
<accession>A0A1K1LQZ5</accession>
<evidence type="ECO:0000256" key="1">
    <source>
        <dbReference type="SAM" id="SignalP"/>
    </source>
</evidence>
<protein>
    <recommendedName>
        <fullName evidence="6">Lipoprotein</fullName>
    </recommendedName>
</protein>
<organism evidence="2 4">
    <name type="scientific">Chitinophaga sancti</name>
    <dbReference type="NCBI Taxonomy" id="1004"/>
    <lineage>
        <taxon>Bacteria</taxon>
        <taxon>Pseudomonadati</taxon>
        <taxon>Bacteroidota</taxon>
        <taxon>Chitinophagia</taxon>
        <taxon>Chitinophagales</taxon>
        <taxon>Chitinophagaceae</taxon>
        <taxon>Chitinophaga</taxon>
    </lineage>
</organism>
<dbReference type="Proteomes" id="UP001326715">
    <property type="component" value="Chromosome"/>
</dbReference>
<keyword evidence="5" id="KW-1185">Reference proteome</keyword>
<keyword evidence="1" id="KW-0732">Signal</keyword>
<evidence type="ECO:0008006" key="6">
    <source>
        <dbReference type="Google" id="ProtNLM"/>
    </source>
</evidence>
<dbReference type="AlphaFoldDB" id="A0A1K1LQZ5"/>
<feature type="signal peptide" evidence="1">
    <location>
        <begin position="1"/>
        <end position="21"/>
    </location>
</feature>
<gene>
    <name evidence="2" type="ORF">SAMN05661012_00146</name>
    <name evidence="3" type="ORF">SR876_31500</name>
</gene>
<proteinExistence type="predicted"/>
<evidence type="ECO:0000313" key="2">
    <source>
        <dbReference type="EMBL" id="SFW13284.1"/>
    </source>
</evidence>
<reference evidence="2 4" key="1">
    <citation type="submission" date="2016-11" db="EMBL/GenBank/DDBJ databases">
        <authorList>
            <person name="Jaros S."/>
            <person name="Januszkiewicz K."/>
            <person name="Wedrychowicz H."/>
        </authorList>
    </citation>
    <scope>NUCLEOTIDE SEQUENCE [LARGE SCALE GENOMIC DNA]</scope>
    <source>
        <strain evidence="2 4">DSM 784</strain>
    </source>
</reference>
<evidence type="ECO:0000313" key="5">
    <source>
        <dbReference type="Proteomes" id="UP001326715"/>
    </source>
</evidence>
<dbReference type="Proteomes" id="UP000183788">
    <property type="component" value="Unassembled WGS sequence"/>
</dbReference>
<dbReference type="EMBL" id="CP140154">
    <property type="protein sequence ID" value="WQG89460.1"/>
    <property type="molecule type" value="Genomic_DNA"/>
</dbReference>